<evidence type="ECO:0000256" key="9">
    <source>
        <dbReference type="RuleBase" id="RU003945"/>
    </source>
</evidence>
<dbReference type="Proteomes" id="UP000307747">
    <property type="component" value="Unassembled WGS sequence"/>
</dbReference>
<dbReference type="PROSITE" id="PS51257">
    <property type="entry name" value="PROKAR_LIPOPROTEIN"/>
    <property type="match status" value="1"/>
</dbReference>
<dbReference type="GO" id="GO:0015031">
    <property type="term" value="P:protein transport"/>
    <property type="evidence" value="ECO:0007669"/>
    <property type="project" value="UniProtKB-KW"/>
</dbReference>
<evidence type="ECO:0000256" key="2">
    <source>
        <dbReference type="ARBA" id="ARBA00022448"/>
    </source>
</evidence>
<dbReference type="CDD" id="cd20070">
    <property type="entry name" value="5TM_YidC_Alb3"/>
    <property type="match status" value="1"/>
</dbReference>
<dbReference type="InterPro" id="IPR001708">
    <property type="entry name" value="YidC/ALB3/OXA1/COX18"/>
</dbReference>
<evidence type="ECO:0000256" key="1">
    <source>
        <dbReference type="ARBA" id="ARBA00004651"/>
    </source>
</evidence>
<evidence type="ECO:0000256" key="7">
    <source>
        <dbReference type="ARBA" id="ARBA00023136"/>
    </source>
</evidence>
<dbReference type="InterPro" id="IPR047196">
    <property type="entry name" value="YidC_ALB_C"/>
</dbReference>
<dbReference type="PANTHER" id="PTHR12428">
    <property type="entry name" value="OXA1"/>
    <property type="match status" value="1"/>
</dbReference>
<dbReference type="InterPro" id="IPR028055">
    <property type="entry name" value="YidC/Oxa/ALB_C"/>
</dbReference>
<evidence type="ECO:0000256" key="11">
    <source>
        <dbReference type="SAM" id="Phobius"/>
    </source>
</evidence>
<sequence length="269" mass="31372">MYWKGLIILLVPLLLTGCDYSKDKTMSSFFHSIFVHPIDILLHGFGHLYRDNYGITIITIVLLIRLFLLPFMLAQVKNMHMMREKTKIVQPQIDDLRNKIKIANSQEEKNEAQKSLMDFYKQYDINPLKNILGCLPIMIQLPILLGLIITLKYPTGDGIDRYPDFLWFNLTEPNLWISLIAAIVYFFQPLVNACHYPKDQRKTHYVLMVLSPIFITYISLHSAAALGLYWTVGGLFLIIQMHFAHSYYGKLARNKAFHLQDELDERKFT</sequence>
<comment type="caution">
    <text evidence="13">The sequence shown here is derived from an EMBL/GenBank/DDBJ whole genome shotgun (WGS) entry which is preliminary data.</text>
</comment>
<evidence type="ECO:0000256" key="8">
    <source>
        <dbReference type="ARBA" id="ARBA00023186"/>
    </source>
</evidence>
<dbReference type="EMBL" id="VBTJ01000002">
    <property type="protein sequence ID" value="TLP89429.1"/>
    <property type="molecule type" value="Genomic_DNA"/>
</dbReference>
<keyword evidence="3" id="KW-1003">Cell membrane</keyword>
<feature type="transmembrane region" description="Helical" evidence="11">
    <location>
        <begin position="53"/>
        <end position="73"/>
    </location>
</feature>
<keyword evidence="2" id="KW-0813">Transport</keyword>
<dbReference type="PANTHER" id="PTHR12428:SF65">
    <property type="entry name" value="CYTOCHROME C OXIDASE ASSEMBLY PROTEIN COX18, MITOCHONDRIAL"/>
    <property type="match status" value="1"/>
</dbReference>
<keyword evidence="8" id="KW-0143">Chaperone</keyword>
<evidence type="ECO:0000256" key="4">
    <source>
        <dbReference type="ARBA" id="ARBA00022692"/>
    </source>
</evidence>
<organism evidence="13 14">
    <name type="scientific">Staphylococcus xylosus</name>
    <dbReference type="NCBI Taxonomy" id="1288"/>
    <lineage>
        <taxon>Bacteria</taxon>
        <taxon>Bacillati</taxon>
        <taxon>Bacillota</taxon>
        <taxon>Bacilli</taxon>
        <taxon>Bacillales</taxon>
        <taxon>Staphylococcaceae</taxon>
        <taxon>Staphylococcus</taxon>
    </lineage>
</organism>
<comment type="subcellular location">
    <subcellularLocation>
        <location evidence="1">Cell membrane</location>
        <topology evidence="1">Multi-pass membrane protein</topology>
    </subcellularLocation>
    <subcellularLocation>
        <location evidence="9">Membrane</location>
        <topology evidence="9">Multi-pass membrane protein</topology>
    </subcellularLocation>
</comment>
<comment type="similarity">
    <text evidence="9">Belongs to the OXA1/ALB3/YidC family.</text>
</comment>
<name>A0A5R9B0G0_STAXY</name>
<dbReference type="GO" id="GO:0032977">
    <property type="term" value="F:membrane insertase activity"/>
    <property type="evidence" value="ECO:0007669"/>
    <property type="project" value="InterPro"/>
</dbReference>
<evidence type="ECO:0000256" key="10">
    <source>
        <dbReference type="SAM" id="Coils"/>
    </source>
</evidence>
<evidence type="ECO:0000256" key="6">
    <source>
        <dbReference type="ARBA" id="ARBA00022989"/>
    </source>
</evidence>
<dbReference type="GO" id="GO:0005886">
    <property type="term" value="C:plasma membrane"/>
    <property type="evidence" value="ECO:0007669"/>
    <property type="project" value="UniProtKB-SubCell"/>
</dbReference>
<feature type="coiled-coil region" evidence="10">
    <location>
        <begin position="93"/>
        <end position="122"/>
    </location>
</feature>
<dbReference type="NCBIfam" id="TIGR03592">
    <property type="entry name" value="yidC_oxa1_cterm"/>
    <property type="match status" value="1"/>
</dbReference>
<dbReference type="RefSeq" id="WP_107542604.1">
    <property type="nucleotide sequence ID" value="NZ_CP031275.1"/>
</dbReference>
<dbReference type="PRINTS" id="PR00701">
    <property type="entry name" value="60KDINNERMP"/>
</dbReference>
<keyword evidence="6 11" id="KW-1133">Transmembrane helix</keyword>
<feature type="transmembrane region" description="Helical" evidence="11">
    <location>
        <begin position="203"/>
        <end position="220"/>
    </location>
</feature>
<protein>
    <submittedName>
        <fullName evidence="13">Membrane protein insertase YidC</fullName>
    </submittedName>
</protein>
<dbReference type="OrthoDB" id="9780552at2"/>
<keyword evidence="4 9" id="KW-0812">Transmembrane</keyword>
<keyword evidence="7 11" id="KW-0472">Membrane</keyword>
<accession>A0A5R9B0G0</accession>
<evidence type="ECO:0000259" key="12">
    <source>
        <dbReference type="Pfam" id="PF02096"/>
    </source>
</evidence>
<feature type="domain" description="Membrane insertase YidC/Oxa/ALB C-terminal" evidence="12">
    <location>
        <begin position="53"/>
        <end position="244"/>
    </location>
</feature>
<evidence type="ECO:0000256" key="5">
    <source>
        <dbReference type="ARBA" id="ARBA00022927"/>
    </source>
</evidence>
<keyword evidence="5" id="KW-0653">Protein transport</keyword>
<feature type="transmembrane region" description="Helical" evidence="11">
    <location>
        <begin position="131"/>
        <end position="153"/>
    </location>
</feature>
<feature type="transmembrane region" description="Helical" evidence="11">
    <location>
        <begin position="173"/>
        <end position="191"/>
    </location>
</feature>
<evidence type="ECO:0000256" key="3">
    <source>
        <dbReference type="ARBA" id="ARBA00022475"/>
    </source>
</evidence>
<dbReference type="AlphaFoldDB" id="A0A5R9B0G0"/>
<gene>
    <name evidence="13" type="primary">yidC</name>
    <name evidence="13" type="ORF">FEZ53_08145</name>
</gene>
<dbReference type="GO" id="GO:0051205">
    <property type="term" value="P:protein insertion into membrane"/>
    <property type="evidence" value="ECO:0007669"/>
    <property type="project" value="TreeGrafter"/>
</dbReference>
<feature type="transmembrane region" description="Helical" evidence="11">
    <location>
        <begin position="226"/>
        <end position="248"/>
    </location>
</feature>
<proteinExistence type="inferred from homology"/>
<dbReference type="Pfam" id="PF02096">
    <property type="entry name" value="60KD_IMP"/>
    <property type="match status" value="1"/>
</dbReference>
<reference evidence="13 14" key="1">
    <citation type="submission" date="2019-05" db="EMBL/GenBank/DDBJ databases">
        <title>The metagenome of a microbial culture collection derived from dairy environment covers the genomic content of the human microbiome.</title>
        <authorList>
            <person name="Roder T."/>
            <person name="Wuthrich D."/>
            <person name="Sattari Z."/>
            <person name="Von Ah U."/>
            <person name="Bar C."/>
            <person name="Ronchi F."/>
            <person name="Macpherson A.J."/>
            <person name="Ganal-Vonarburg S.C."/>
            <person name="Bruggmann R."/>
            <person name="Vergeres G."/>
        </authorList>
    </citation>
    <scope>NUCLEOTIDE SEQUENCE [LARGE SCALE GENOMIC DNA]</scope>
    <source>
        <strain evidence="13 14">FAM 20833</strain>
    </source>
</reference>
<evidence type="ECO:0000313" key="14">
    <source>
        <dbReference type="Proteomes" id="UP000307747"/>
    </source>
</evidence>
<keyword evidence="10" id="KW-0175">Coiled coil</keyword>
<evidence type="ECO:0000313" key="13">
    <source>
        <dbReference type="EMBL" id="TLP89429.1"/>
    </source>
</evidence>